<evidence type="ECO:0000256" key="1">
    <source>
        <dbReference type="SAM" id="SignalP"/>
    </source>
</evidence>
<evidence type="ECO:0000313" key="4">
    <source>
        <dbReference type="Proteomes" id="UP000516148"/>
    </source>
</evidence>
<name>A0A7H0LEH9_9SPHN</name>
<accession>A0A7H0LEH9</accession>
<organism evidence="3 4">
    <name type="scientific">Sphingomonas alpina</name>
    <dbReference type="NCBI Taxonomy" id="653931"/>
    <lineage>
        <taxon>Bacteria</taxon>
        <taxon>Pseudomonadati</taxon>
        <taxon>Pseudomonadota</taxon>
        <taxon>Alphaproteobacteria</taxon>
        <taxon>Sphingomonadales</taxon>
        <taxon>Sphingomonadaceae</taxon>
        <taxon>Sphingomonas</taxon>
    </lineage>
</organism>
<keyword evidence="1" id="KW-0732">Signal</keyword>
<dbReference type="RefSeq" id="WP_187760413.1">
    <property type="nucleotide sequence ID" value="NZ_CP061038.1"/>
</dbReference>
<evidence type="ECO:0000259" key="2">
    <source>
        <dbReference type="Pfam" id="PF20033"/>
    </source>
</evidence>
<dbReference type="Pfam" id="PF20033">
    <property type="entry name" value="DUF6438"/>
    <property type="match status" value="1"/>
</dbReference>
<feature type="signal peptide" evidence="1">
    <location>
        <begin position="1"/>
        <end position="22"/>
    </location>
</feature>
<feature type="chain" id="PRO_5028898398" description="DUF6438 domain-containing protein" evidence="1">
    <location>
        <begin position="23"/>
        <end position="165"/>
    </location>
</feature>
<dbReference type="InterPro" id="IPR045497">
    <property type="entry name" value="DUF6438"/>
</dbReference>
<dbReference type="Proteomes" id="UP000516148">
    <property type="component" value="Chromosome"/>
</dbReference>
<dbReference type="PROSITE" id="PS51257">
    <property type="entry name" value="PROKAR_LIPOPROTEIN"/>
    <property type="match status" value="1"/>
</dbReference>
<gene>
    <name evidence="3" type="ORF">H3Z74_15025</name>
</gene>
<keyword evidence="4" id="KW-1185">Reference proteome</keyword>
<dbReference type="KEGG" id="spap:H3Z74_15025"/>
<reference evidence="3 4" key="1">
    <citation type="submission" date="2020-09" db="EMBL/GenBank/DDBJ databases">
        <title>Sphingomonas sp., a new species isolated from pork steak.</title>
        <authorList>
            <person name="Heidler von Heilborn D."/>
        </authorList>
    </citation>
    <scope>NUCLEOTIDE SEQUENCE [LARGE SCALE GENOMIC DNA]</scope>
    <source>
        <strain evidence="4">S8-3T</strain>
    </source>
</reference>
<evidence type="ECO:0000313" key="3">
    <source>
        <dbReference type="EMBL" id="QNQ08082.1"/>
    </source>
</evidence>
<feature type="domain" description="DUF6438" evidence="2">
    <location>
        <begin position="36"/>
        <end position="142"/>
    </location>
</feature>
<dbReference type="AlphaFoldDB" id="A0A7H0LEH9"/>
<proteinExistence type="predicted"/>
<protein>
    <recommendedName>
        <fullName evidence="2">DUF6438 domain-containing protein</fullName>
    </recommendedName>
</protein>
<sequence length="165" mass="17489">MRSTVLRTLLSSALLLAGCAVAPKPAEPQTAEPGAIVYETAPCYGLCPVYRVTIASDGTGTFTGMQHTVITGDRKFAASPDQFAAFAKVLAPYRPKGTRDITPGQPDCVDAATDMPSVDVQWKSGTATDKLTLYYGCNLQTGQAMAEALRTAPEMLPIADFIGKR</sequence>
<dbReference type="EMBL" id="CP061038">
    <property type="protein sequence ID" value="QNQ08082.1"/>
    <property type="molecule type" value="Genomic_DNA"/>
</dbReference>